<keyword evidence="2" id="KW-0732">Signal</keyword>
<keyword evidence="5" id="KW-1185">Reference proteome</keyword>
<sequence length="477" mass="50512">MFIPENKAHHLVTALLLSSFLGQPLAAMAADNPVAPGEVDAATPVAPPDAAAAAEPAAADDTPNWQEITVTGDWGGARKRLYDAGVQADLLYTADYLYNTTGGLQRGGAYVGHADIIVQFDGEKLFGWKGGSGYLQLISNSGGRPNLNYVGSLMGIDNFEAPVNRSGIFKAWLQQSFLDDKASVRVGLYPIDSEFYVTDSSGVFLHPSFGMAAEAANFGSLAGPSIYATSSYGARLRIDPDPAWYAMLAVTRGIPSDRIATSGPNISWQNGSGSMLIGELGLSPAKAGWLHDGPVSGEQKSDDKKGDDFQPISKLALGAWRYTPQFPQLVAVDAAGDPLLATHWGAYLLAEQSVYRVPRSNRDLAAFVRYGFTDGTTSTLAYSVSVGLSSRGTFASREKDSFGIAVTRAHADPQGRAQLSESIGAPLSSSDETALEVTYRAQVLPGVVVQPVVQRIVHPNLSLPNSTVAGVRVQMAL</sequence>
<dbReference type="STRING" id="1860102.ACCAA_10035"/>
<dbReference type="GO" id="GO:0016020">
    <property type="term" value="C:membrane"/>
    <property type="evidence" value="ECO:0007669"/>
    <property type="project" value="InterPro"/>
</dbReference>
<dbReference type="Proteomes" id="UP000199169">
    <property type="component" value="Unassembled WGS sequence"/>
</dbReference>
<dbReference type="EMBL" id="FLQX01000001">
    <property type="protein sequence ID" value="SBT03082.1"/>
    <property type="molecule type" value="Genomic_DNA"/>
</dbReference>
<feature type="signal peptide" evidence="2">
    <location>
        <begin position="1"/>
        <end position="29"/>
    </location>
</feature>
<dbReference type="AlphaFoldDB" id="A0A1A8XFD2"/>
<evidence type="ECO:0000256" key="3">
    <source>
        <dbReference type="SAM" id="MobiDB-lite"/>
    </source>
</evidence>
<dbReference type="InterPro" id="IPR007049">
    <property type="entry name" value="Carb-sel_porin_OprB"/>
</dbReference>
<protein>
    <submittedName>
        <fullName evidence="4">Carbohydrate-selective porin OprB</fullName>
    </submittedName>
</protein>
<dbReference type="GO" id="GO:0008643">
    <property type="term" value="P:carbohydrate transport"/>
    <property type="evidence" value="ECO:0007669"/>
    <property type="project" value="InterPro"/>
</dbReference>
<reference evidence="4 5" key="1">
    <citation type="submission" date="2016-06" db="EMBL/GenBank/DDBJ databases">
        <authorList>
            <person name="Kjaerup R.B."/>
            <person name="Dalgaard T.S."/>
            <person name="Juul-Madsen H.R."/>
        </authorList>
    </citation>
    <scope>NUCLEOTIDE SEQUENCE [LARGE SCALE GENOMIC DNA]</scope>
    <source>
        <strain evidence="4">3</strain>
    </source>
</reference>
<gene>
    <name evidence="4" type="ORF">ACCAA_10035</name>
</gene>
<proteinExistence type="inferred from homology"/>
<dbReference type="InterPro" id="IPR038673">
    <property type="entry name" value="OprB_sf"/>
</dbReference>
<feature type="chain" id="PRO_5008445646" evidence="2">
    <location>
        <begin position="30"/>
        <end position="477"/>
    </location>
</feature>
<evidence type="ECO:0000313" key="5">
    <source>
        <dbReference type="Proteomes" id="UP000199169"/>
    </source>
</evidence>
<dbReference type="InterPro" id="IPR052932">
    <property type="entry name" value="OprB_Porin"/>
</dbReference>
<dbReference type="Gene3D" id="2.40.160.180">
    <property type="entry name" value="Carbohydrate-selective porin OprB"/>
    <property type="match status" value="1"/>
</dbReference>
<evidence type="ECO:0000313" key="4">
    <source>
        <dbReference type="EMBL" id="SBT03082.1"/>
    </source>
</evidence>
<dbReference type="GO" id="GO:0015288">
    <property type="term" value="F:porin activity"/>
    <property type="evidence" value="ECO:0007669"/>
    <property type="project" value="InterPro"/>
</dbReference>
<dbReference type="RefSeq" id="WP_186405228.1">
    <property type="nucleotide sequence ID" value="NZ_FLQX01000001.1"/>
</dbReference>
<accession>A0A1A8XFD2</accession>
<evidence type="ECO:0000256" key="2">
    <source>
        <dbReference type="RuleBase" id="RU363072"/>
    </source>
</evidence>
<dbReference type="PANTHER" id="PTHR37944:SF1">
    <property type="entry name" value="PORIN B"/>
    <property type="match status" value="1"/>
</dbReference>
<dbReference type="Pfam" id="PF04966">
    <property type="entry name" value="OprB"/>
    <property type="match status" value="1"/>
</dbReference>
<dbReference type="PANTHER" id="PTHR37944">
    <property type="entry name" value="PORIN B"/>
    <property type="match status" value="1"/>
</dbReference>
<comment type="similarity">
    <text evidence="1 2">Belongs to the OprB family.</text>
</comment>
<evidence type="ECO:0000256" key="1">
    <source>
        <dbReference type="ARBA" id="ARBA00008769"/>
    </source>
</evidence>
<organism evidence="4 5">
    <name type="scientific">Candidatus Accumulibacter aalborgensis</name>
    <dbReference type="NCBI Taxonomy" id="1860102"/>
    <lineage>
        <taxon>Bacteria</taxon>
        <taxon>Pseudomonadati</taxon>
        <taxon>Pseudomonadota</taxon>
        <taxon>Betaproteobacteria</taxon>
        <taxon>Candidatus Accumulibacter</taxon>
    </lineage>
</organism>
<feature type="region of interest" description="Disordered" evidence="3">
    <location>
        <begin position="39"/>
        <end position="59"/>
    </location>
</feature>
<name>A0A1A8XFD2_9PROT</name>